<name>A0A0R1E7H3_DROYA</name>
<proteinExistence type="predicted"/>
<evidence type="ECO:0000313" key="1">
    <source>
        <dbReference type="EMBL" id="KRK05238.1"/>
    </source>
</evidence>
<dbReference type="Proteomes" id="UP000002282">
    <property type="component" value="Unassembled WGS sequence"/>
</dbReference>
<protein>
    <submittedName>
        <fullName evidence="1">Uncharacterized protein, isoform A</fullName>
    </submittedName>
</protein>
<gene>
    <name evidence="1" type="primary">Dyak\GE28144</name>
    <name evidence="1" type="synonym">GE28144</name>
    <name evidence="1" type="ORF">Dyak_GE28144</name>
</gene>
<organism evidence="1 2">
    <name type="scientific">Drosophila yakuba</name>
    <name type="common">Fruit fly</name>
    <dbReference type="NCBI Taxonomy" id="7245"/>
    <lineage>
        <taxon>Eukaryota</taxon>
        <taxon>Metazoa</taxon>
        <taxon>Ecdysozoa</taxon>
        <taxon>Arthropoda</taxon>
        <taxon>Hexapoda</taxon>
        <taxon>Insecta</taxon>
        <taxon>Pterygota</taxon>
        <taxon>Neoptera</taxon>
        <taxon>Endopterygota</taxon>
        <taxon>Diptera</taxon>
        <taxon>Brachycera</taxon>
        <taxon>Muscomorpha</taxon>
        <taxon>Ephydroidea</taxon>
        <taxon>Drosophilidae</taxon>
        <taxon>Drosophila</taxon>
        <taxon>Sophophora</taxon>
    </lineage>
</organism>
<evidence type="ECO:0000313" key="2">
    <source>
        <dbReference type="Proteomes" id="UP000002282"/>
    </source>
</evidence>
<dbReference type="EMBL" id="CH891730">
    <property type="protein sequence ID" value="KRK05238.1"/>
    <property type="molecule type" value="Genomic_DNA"/>
</dbReference>
<dbReference type="AlphaFoldDB" id="A0A0R1E7H3"/>
<reference evidence="1 2" key="2">
    <citation type="journal article" date="2007" name="PLoS Biol.">
        <title>Principles of genome evolution in the Drosophila melanogaster species group.</title>
        <authorList>
            <person name="Ranz J.M."/>
            <person name="Maurin D."/>
            <person name="Chan Y.S."/>
            <person name="von Grotthuss M."/>
            <person name="Hillier L.W."/>
            <person name="Roote J."/>
            <person name="Ashburner M."/>
            <person name="Bergman C.M."/>
        </authorList>
    </citation>
    <scope>NUCLEOTIDE SEQUENCE [LARGE SCALE GENOMIC DNA]</scope>
    <source>
        <strain evidence="2">Tai18E2 / Tucson 14021-0261.01</strain>
    </source>
</reference>
<dbReference type="KEGG" id="dya:Dyak_GE28144"/>
<sequence>MNRFWLTTAGLYVPRSELRRSHYADLEGGGGEGAGVWKLGEPKGKNSIKGSAHDVQSTSESCGKCMRQVLQCPILRGNSDGVRTAVGGQTSNGKPLLSACALHLPKATDNISECTRSTTATFTAATSCRKKTK</sequence>
<reference evidence="1 2" key="1">
    <citation type="journal article" date="2007" name="Nature">
        <title>Evolution of genes and genomes on the Drosophila phylogeny.</title>
        <authorList>
            <consortium name="Drosophila 12 Genomes Consortium"/>
            <person name="Clark A.G."/>
            <person name="Eisen M.B."/>
            <person name="Smith D.R."/>
            <person name="Bergman C.M."/>
            <person name="Oliver B."/>
            <person name="Markow T.A."/>
            <person name="Kaufman T.C."/>
            <person name="Kellis M."/>
            <person name="Gelbart W."/>
            <person name="Iyer V.N."/>
            <person name="Pollard D.A."/>
            <person name="Sackton T.B."/>
            <person name="Larracuente A.M."/>
            <person name="Singh N.D."/>
            <person name="Abad J.P."/>
            <person name="Abt D.N."/>
            <person name="Adryan B."/>
            <person name="Aguade M."/>
            <person name="Akashi H."/>
            <person name="Anderson W.W."/>
            <person name="Aquadro C.F."/>
            <person name="Ardell D.H."/>
            <person name="Arguello R."/>
            <person name="Artieri C.G."/>
            <person name="Barbash D.A."/>
            <person name="Barker D."/>
            <person name="Barsanti P."/>
            <person name="Batterham P."/>
            <person name="Batzoglou S."/>
            <person name="Begun D."/>
            <person name="Bhutkar A."/>
            <person name="Blanco E."/>
            <person name="Bosak S.A."/>
            <person name="Bradley R.K."/>
            <person name="Brand A.D."/>
            <person name="Brent M.R."/>
            <person name="Brooks A.N."/>
            <person name="Brown R.H."/>
            <person name="Butlin R.K."/>
            <person name="Caggese C."/>
            <person name="Calvi B.R."/>
            <person name="Bernardo de Carvalho A."/>
            <person name="Caspi A."/>
            <person name="Castrezana S."/>
            <person name="Celniker S.E."/>
            <person name="Chang J.L."/>
            <person name="Chapple C."/>
            <person name="Chatterji S."/>
            <person name="Chinwalla A."/>
            <person name="Civetta A."/>
            <person name="Clifton S.W."/>
            <person name="Comeron J.M."/>
            <person name="Costello J.C."/>
            <person name="Coyne J.A."/>
            <person name="Daub J."/>
            <person name="David R.G."/>
            <person name="Delcher A.L."/>
            <person name="Delehaunty K."/>
            <person name="Do C.B."/>
            <person name="Ebling H."/>
            <person name="Edwards K."/>
            <person name="Eickbush T."/>
            <person name="Evans J.D."/>
            <person name="Filipski A."/>
            <person name="Findeiss S."/>
            <person name="Freyhult E."/>
            <person name="Fulton L."/>
            <person name="Fulton R."/>
            <person name="Garcia A.C."/>
            <person name="Gardiner A."/>
            <person name="Garfield D.A."/>
            <person name="Garvin B.E."/>
            <person name="Gibson G."/>
            <person name="Gilbert D."/>
            <person name="Gnerre S."/>
            <person name="Godfrey J."/>
            <person name="Good R."/>
            <person name="Gotea V."/>
            <person name="Gravely B."/>
            <person name="Greenberg A.J."/>
            <person name="Griffiths-Jones S."/>
            <person name="Gross S."/>
            <person name="Guigo R."/>
            <person name="Gustafson E.A."/>
            <person name="Haerty W."/>
            <person name="Hahn M.W."/>
            <person name="Halligan D.L."/>
            <person name="Halpern A.L."/>
            <person name="Halter G.M."/>
            <person name="Han M.V."/>
            <person name="Heger A."/>
            <person name="Hillier L."/>
            <person name="Hinrichs A.S."/>
            <person name="Holmes I."/>
            <person name="Hoskins R.A."/>
            <person name="Hubisz M.J."/>
            <person name="Hultmark D."/>
            <person name="Huntley M.A."/>
            <person name="Jaffe D.B."/>
            <person name="Jagadeeshan S."/>
            <person name="Jeck W.R."/>
            <person name="Johnson J."/>
            <person name="Jones C.D."/>
            <person name="Jordan W.C."/>
            <person name="Karpen G.H."/>
            <person name="Kataoka E."/>
            <person name="Keightley P.D."/>
            <person name="Kheradpour P."/>
            <person name="Kirkness E.F."/>
            <person name="Koerich L.B."/>
            <person name="Kristiansen K."/>
            <person name="Kudrna D."/>
            <person name="Kulathinal R.J."/>
            <person name="Kumar S."/>
            <person name="Kwok R."/>
            <person name="Lander E."/>
            <person name="Langley C.H."/>
            <person name="Lapoint R."/>
            <person name="Lazzaro B.P."/>
            <person name="Lee S.J."/>
            <person name="Levesque L."/>
            <person name="Li R."/>
            <person name="Lin C.F."/>
            <person name="Lin M.F."/>
            <person name="Lindblad-Toh K."/>
            <person name="Llopart A."/>
            <person name="Long M."/>
            <person name="Low L."/>
            <person name="Lozovsky E."/>
            <person name="Lu J."/>
            <person name="Luo M."/>
            <person name="Machado C.A."/>
            <person name="Makalowski W."/>
            <person name="Marzo M."/>
            <person name="Matsuda M."/>
            <person name="Matzkin L."/>
            <person name="McAllister B."/>
            <person name="McBride C.S."/>
            <person name="McKernan B."/>
            <person name="McKernan K."/>
            <person name="Mendez-Lago M."/>
            <person name="Minx P."/>
            <person name="Mollenhauer M.U."/>
            <person name="Montooth K."/>
            <person name="Mount S.M."/>
            <person name="Mu X."/>
            <person name="Myers E."/>
            <person name="Negre B."/>
            <person name="Newfeld S."/>
            <person name="Nielsen R."/>
            <person name="Noor M.A."/>
            <person name="O'Grady P."/>
            <person name="Pachter L."/>
            <person name="Papaceit M."/>
            <person name="Parisi M.J."/>
            <person name="Parisi M."/>
            <person name="Parts L."/>
            <person name="Pedersen J.S."/>
            <person name="Pesole G."/>
            <person name="Phillippy A.M."/>
            <person name="Ponting C.P."/>
            <person name="Pop M."/>
            <person name="Porcelli D."/>
            <person name="Powell J.R."/>
            <person name="Prohaska S."/>
            <person name="Pruitt K."/>
            <person name="Puig M."/>
            <person name="Quesneville H."/>
            <person name="Ram K.R."/>
            <person name="Rand D."/>
            <person name="Rasmussen M.D."/>
            <person name="Reed L.K."/>
            <person name="Reenan R."/>
            <person name="Reily A."/>
            <person name="Remington K.A."/>
            <person name="Rieger T.T."/>
            <person name="Ritchie M.G."/>
            <person name="Robin C."/>
            <person name="Rogers Y.H."/>
            <person name="Rohde C."/>
            <person name="Rozas J."/>
            <person name="Rubenfield M.J."/>
            <person name="Ruiz A."/>
            <person name="Russo S."/>
            <person name="Salzberg S.L."/>
            <person name="Sanchez-Gracia A."/>
            <person name="Saranga D.J."/>
            <person name="Sato H."/>
            <person name="Schaeffer S.W."/>
            <person name="Schatz M.C."/>
            <person name="Schlenke T."/>
            <person name="Schwartz R."/>
            <person name="Segarra C."/>
            <person name="Singh R.S."/>
            <person name="Sirot L."/>
            <person name="Sirota M."/>
            <person name="Sisneros N.B."/>
            <person name="Smith C.D."/>
            <person name="Smith T.F."/>
            <person name="Spieth J."/>
            <person name="Stage D.E."/>
            <person name="Stark A."/>
            <person name="Stephan W."/>
            <person name="Strausberg R.L."/>
            <person name="Strempel S."/>
            <person name="Sturgill D."/>
            <person name="Sutton G."/>
            <person name="Sutton G.G."/>
            <person name="Tao W."/>
            <person name="Teichmann S."/>
            <person name="Tobari Y.N."/>
            <person name="Tomimura Y."/>
            <person name="Tsolas J.M."/>
            <person name="Valente V.L."/>
            <person name="Venter E."/>
            <person name="Venter J.C."/>
            <person name="Vicario S."/>
            <person name="Vieira F.G."/>
            <person name="Vilella A.J."/>
            <person name="Villasante A."/>
            <person name="Walenz B."/>
            <person name="Wang J."/>
            <person name="Wasserman M."/>
            <person name="Watts T."/>
            <person name="Wilson D."/>
            <person name="Wilson R.K."/>
            <person name="Wing R.A."/>
            <person name="Wolfner M.F."/>
            <person name="Wong A."/>
            <person name="Wong G.K."/>
            <person name="Wu C.I."/>
            <person name="Wu G."/>
            <person name="Yamamoto D."/>
            <person name="Yang H.P."/>
            <person name="Yang S.P."/>
            <person name="Yorke J.A."/>
            <person name="Yoshida K."/>
            <person name="Zdobnov E."/>
            <person name="Zhang P."/>
            <person name="Zhang Y."/>
            <person name="Zimin A.V."/>
            <person name="Baldwin J."/>
            <person name="Abdouelleil A."/>
            <person name="Abdulkadir J."/>
            <person name="Abebe A."/>
            <person name="Abera B."/>
            <person name="Abreu J."/>
            <person name="Acer S.C."/>
            <person name="Aftuck L."/>
            <person name="Alexander A."/>
            <person name="An P."/>
            <person name="Anderson E."/>
            <person name="Anderson S."/>
            <person name="Arachi H."/>
            <person name="Azer M."/>
            <person name="Bachantsang P."/>
            <person name="Barry A."/>
            <person name="Bayul T."/>
            <person name="Berlin A."/>
            <person name="Bessette D."/>
            <person name="Bloom T."/>
            <person name="Blye J."/>
            <person name="Boguslavskiy L."/>
            <person name="Bonnet C."/>
            <person name="Boukhgalter B."/>
            <person name="Bourzgui I."/>
            <person name="Brown A."/>
            <person name="Cahill P."/>
            <person name="Channer S."/>
            <person name="Cheshatsang Y."/>
            <person name="Chuda L."/>
            <person name="Citroen M."/>
            <person name="Collymore A."/>
            <person name="Cooke P."/>
            <person name="Costello M."/>
            <person name="D'Aco K."/>
            <person name="Daza R."/>
            <person name="De Haan G."/>
            <person name="DeGray S."/>
            <person name="DeMaso C."/>
            <person name="Dhargay N."/>
            <person name="Dooley K."/>
            <person name="Dooley E."/>
            <person name="Doricent M."/>
            <person name="Dorje P."/>
            <person name="Dorjee K."/>
            <person name="Dupes A."/>
            <person name="Elong R."/>
            <person name="Falk J."/>
            <person name="Farina A."/>
            <person name="Faro S."/>
            <person name="Ferguson D."/>
            <person name="Fisher S."/>
            <person name="Foley C.D."/>
            <person name="Franke A."/>
            <person name="Friedrich D."/>
            <person name="Gadbois L."/>
            <person name="Gearin G."/>
            <person name="Gearin C.R."/>
            <person name="Giannoukos G."/>
            <person name="Goode T."/>
            <person name="Graham J."/>
            <person name="Grandbois E."/>
            <person name="Grewal S."/>
            <person name="Gyaltsen K."/>
            <person name="Hafez N."/>
            <person name="Hagos B."/>
            <person name="Hall J."/>
            <person name="Henson C."/>
            <person name="Hollinger A."/>
            <person name="Honan T."/>
            <person name="Huard M.D."/>
            <person name="Hughes L."/>
            <person name="Hurhula B."/>
            <person name="Husby M.E."/>
            <person name="Kamat A."/>
            <person name="Kanga B."/>
            <person name="Kashin S."/>
            <person name="Khazanovich D."/>
            <person name="Kisner P."/>
            <person name="Lance K."/>
            <person name="Lara M."/>
            <person name="Lee W."/>
            <person name="Lennon N."/>
            <person name="Letendre F."/>
            <person name="LeVine R."/>
            <person name="Lipovsky A."/>
            <person name="Liu X."/>
            <person name="Liu J."/>
            <person name="Liu S."/>
            <person name="Lokyitsang T."/>
            <person name="Lokyitsang Y."/>
            <person name="Lubonja R."/>
            <person name="Lui A."/>
            <person name="MacDonald P."/>
            <person name="Magnisalis V."/>
            <person name="Maru K."/>
            <person name="Matthews C."/>
            <person name="McCusker W."/>
            <person name="McDonough S."/>
            <person name="Mehta T."/>
            <person name="Meldrim J."/>
            <person name="Meneus L."/>
            <person name="Mihai O."/>
            <person name="Mihalev A."/>
            <person name="Mihova T."/>
            <person name="Mittelman R."/>
            <person name="Mlenga V."/>
            <person name="Montmayeur A."/>
            <person name="Mulrain L."/>
            <person name="Navidi A."/>
            <person name="Naylor J."/>
            <person name="Negash T."/>
            <person name="Nguyen T."/>
            <person name="Nguyen N."/>
            <person name="Nicol R."/>
            <person name="Norbu C."/>
            <person name="Norbu N."/>
            <person name="Novod N."/>
            <person name="O'Neill B."/>
            <person name="Osman S."/>
            <person name="Markiewicz E."/>
            <person name="Oyono O.L."/>
            <person name="Patti C."/>
            <person name="Phunkhang P."/>
            <person name="Pierre F."/>
            <person name="Priest M."/>
            <person name="Raghuraman S."/>
            <person name="Rege F."/>
            <person name="Reyes R."/>
            <person name="Rise C."/>
            <person name="Rogov P."/>
            <person name="Ross K."/>
            <person name="Ryan E."/>
            <person name="Settipalli S."/>
            <person name="Shea T."/>
            <person name="Sherpa N."/>
            <person name="Shi L."/>
            <person name="Shih D."/>
            <person name="Sparrow T."/>
            <person name="Spaulding J."/>
            <person name="Stalker J."/>
            <person name="Stange-Thomann N."/>
            <person name="Stavropoulos S."/>
            <person name="Stone C."/>
            <person name="Strader C."/>
            <person name="Tesfaye S."/>
            <person name="Thomson T."/>
            <person name="Thoulutsang Y."/>
            <person name="Thoulutsang D."/>
            <person name="Topham K."/>
            <person name="Topping I."/>
            <person name="Tsamla T."/>
            <person name="Vassiliev H."/>
            <person name="Vo A."/>
            <person name="Wangchuk T."/>
            <person name="Wangdi T."/>
            <person name="Weiand M."/>
            <person name="Wilkinson J."/>
            <person name="Wilson A."/>
            <person name="Yadav S."/>
            <person name="Young G."/>
            <person name="Yu Q."/>
            <person name="Zembek L."/>
            <person name="Zhong D."/>
            <person name="Zimmer A."/>
            <person name="Zwirko Z."/>
            <person name="Jaffe D.B."/>
            <person name="Alvarez P."/>
            <person name="Brockman W."/>
            <person name="Butler J."/>
            <person name="Chin C."/>
            <person name="Gnerre S."/>
            <person name="Grabherr M."/>
            <person name="Kleber M."/>
            <person name="Mauceli E."/>
            <person name="MacCallum I."/>
        </authorList>
    </citation>
    <scope>NUCLEOTIDE SEQUENCE [LARGE SCALE GENOMIC DNA]</scope>
    <source>
        <strain evidence="2">Tai18E2 / Tucson 14021-0261.01</strain>
    </source>
</reference>
<accession>A0A0R1E7H3</accession>
<keyword evidence="2" id="KW-1185">Reference proteome</keyword>